<protein>
    <submittedName>
        <fullName evidence="2">Uncharacterized protein</fullName>
    </submittedName>
</protein>
<dbReference type="RefSeq" id="WP_119769374.1">
    <property type="nucleotide sequence ID" value="NZ_QYUO01000001.1"/>
</dbReference>
<evidence type="ECO:0000256" key="1">
    <source>
        <dbReference type="SAM" id="Phobius"/>
    </source>
</evidence>
<accession>A0A3A3FTR4</accession>
<proteinExistence type="predicted"/>
<dbReference type="OrthoDB" id="9155870at2"/>
<sequence>MSHLQATHGHIVDLRRHTNVHLYWRGRYGPAERYELWLHDPAGREHQFTIHTRTLPARRGHEITMLTDALAVRGIVNWSTGISVNYLGVDPPPLLRLRDLWVPPALLIALASWLGDVGLLILPPAVLSYLLMAVMIRYVTRHLRAAVIQRALREVQRPGSGQRKVVRRNRRD</sequence>
<name>A0A3A3FTR4_9BURK</name>
<dbReference type="Proteomes" id="UP000265955">
    <property type="component" value="Unassembled WGS sequence"/>
</dbReference>
<dbReference type="AlphaFoldDB" id="A0A3A3FTR4"/>
<organism evidence="2 3">
    <name type="scientific">Noviherbaspirillum saxi</name>
    <dbReference type="NCBI Taxonomy" id="2320863"/>
    <lineage>
        <taxon>Bacteria</taxon>
        <taxon>Pseudomonadati</taxon>
        <taxon>Pseudomonadota</taxon>
        <taxon>Betaproteobacteria</taxon>
        <taxon>Burkholderiales</taxon>
        <taxon>Oxalobacteraceae</taxon>
        <taxon>Noviherbaspirillum</taxon>
    </lineage>
</organism>
<dbReference type="EMBL" id="QYUO01000001">
    <property type="protein sequence ID" value="RJF99436.1"/>
    <property type="molecule type" value="Genomic_DNA"/>
</dbReference>
<evidence type="ECO:0000313" key="3">
    <source>
        <dbReference type="Proteomes" id="UP000265955"/>
    </source>
</evidence>
<reference evidence="3" key="1">
    <citation type="submission" date="2018-09" db="EMBL/GenBank/DDBJ databases">
        <authorList>
            <person name="Zhu H."/>
        </authorList>
    </citation>
    <scope>NUCLEOTIDE SEQUENCE [LARGE SCALE GENOMIC DNA]</scope>
    <source>
        <strain evidence="3">K1R23-30</strain>
    </source>
</reference>
<keyword evidence="1" id="KW-0812">Transmembrane</keyword>
<evidence type="ECO:0000313" key="2">
    <source>
        <dbReference type="EMBL" id="RJF99436.1"/>
    </source>
</evidence>
<gene>
    <name evidence="2" type="ORF">D3871_13570</name>
</gene>
<keyword evidence="3" id="KW-1185">Reference proteome</keyword>
<feature type="transmembrane region" description="Helical" evidence="1">
    <location>
        <begin position="121"/>
        <end position="140"/>
    </location>
</feature>
<keyword evidence="1" id="KW-0472">Membrane</keyword>
<comment type="caution">
    <text evidence="2">The sequence shown here is derived from an EMBL/GenBank/DDBJ whole genome shotgun (WGS) entry which is preliminary data.</text>
</comment>
<keyword evidence="1" id="KW-1133">Transmembrane helix</keyword>